<organism evidence="1">
    <name type="scientific">marine sediment metagenome</name>
    <dbReference type="NCBI Taxonomy" id="412755"/>
    <lineage>
        <taxon>unclassified sequences</taxon>
        <taxon>metagenomes</taxon>
        <taxon>ecological metagenomes</taxon>
    </lineage>
</organism>
<dbReference type="EMBL" id="BARU01010506">
    <property type="protein sequence ID" value="GAH33713.1"/>
    <property type="molecule type" value="Genomic_DNA"/>
</dbReference>
<protein>
    <submittedName>
        <fullName evidence="1">Uncharacterized protein</fullName>
    </submittedName>
</protein>
<comment type="caution">
    <text evidence="1">The sequence shown here is derived from an EMBL/GenBank/DDBJ whole genome shotgun (WGS) entry which is preliminary data.</text>
</comment>
<accession>X1GL30</accession>
<sequence length="75" mass="8691">MYRPPDWDKFIEATRAKMYADDTVILEAAVEKVLDALKAEGRYCRLHRTFKPEGYKQPLRAPGWVVFIPEGKIPP</sequence>
<proteinExistence type="predicted"/>
<name>X1GL30_9ZZZZ</name>
<gene>
    <name evidence="1" type="ORF">S03H2_20013</name>
</gene>
<dbReference type="AlphaFoldDB" id="X1GL30"/>
<reference evidence="1" key="1">
    <citation type="journal article" date="2014" name="Front. Microbiol.">
        <title>High frequency of phylogenetically diverse reductive dehalogenase-homologous genes in deep subseafloor sedimentary metagenomes.</title>
        <authorList>
            <person name="Kawai M."/>
            <person name="Futagami T."/>
            <person name="Toyoda A."/>
            <person name="Takaki Y."/>
            <person name="Nishi S."/>
            <person name="Hori S."/>
            <person name="Arai W."/>
            <person name="Tsubouchi T."/>
            <person name="Morono Y."/>
            <person name="Uchiyama I."/>
            <person name="Ito T."/>
            <person name="Fujiyama A."/>
            <person name="Inagaki F."/>
            <person name="Takami H."/>
        </authorList>
    </citation>
    <scope>NUCLEOTIDE SEQUENCE</scope>
    <source>
        <strain evidence="1">Expedition CK06-06</strain>
    </source>
</reference>
<evidence type="ECO:0000313" key="1">
    <source>
        <dbReference type="EMBL" id="GAH33713.1"/>
    </source>
</evidence>